<organism evidence="4 5">
    <name type="scientific">Hoylesella buccalis</name>
    <dbReference type="NCBI Taxonomy" id="28127"/>
    <lineage>
        <taxon>Bacteria</taxon>
        <taxon>Pseudomonadati</taxon>
        <taxon>Bacteroidota</taxon>
        <taxon>Bacteroidia</taxon>
        <taxon>Bacteroidales</taxon>
        <taxon>Prevotellaceae</taxon>
        <taxon>Hoylesella</taxon>
    </lineage>
</organism>
<dbReference type="EMBL" id="PNGJ01000003">
    <property type="protein sequence ID" value="PMC24634.1"/>
    <property type="molecule type" value="Genomic_DNA"/>
</dbReference>
<dbReference type="OrthoDB" id="1098987at2"/>
<keyword evidence="1" id="KW-0472">Membrane</keyword>
<dbReference type="RefSeq" id="WP_102697030.1">
    <property type="nucleotide sequence ID" value="NZ_PNGJ01000003.1"/>
</dbReference>
<feature type="domain" description="Protein FecR C-terminal" evidence="3">
    <location>
        <begin position="236"/>
        <end position="304"/>
    </location>
</feature>
<dbReference type="InterPro" id="IPR032508">
    <property type="entry name" value="FecR_C"/>
</dbReference>
<dbReference type="PANTHER" id="PTHR30273:SF2">
    <property type="entry name" value="PROTEIN FECR"/>
    <property type="match status" value="1"/>
</dbReference>
<feature type="domain" description="FecR protein" evidence="2">
    <location>
        <begin position="96"/>
        <end position="189"/>
    </location>
</feature>
<gene>
    <name evidence="4" type="ORF">CJ231_05115</name>
</gene>
<dbReference type="Pfam" id="PF16344">
    <property type="entry name" value="FecR_C"/>
    <property type="match status" value="1"/>
</dbReference>
<comment type="caution">
    <text evidence="4">The sequence shown here is derived from an EMBL/GenBank/DDBJ whole genome shotgun (WGS) entry which is preliminary data.</text>
</comment>
<dbReference type="AlphaFoldDB" id="A0A2N6QRV1"/>
<evidence type="ECO:0000259" key="2">
    <source>
        <dbReference type="Pfam" id="PF04773"/>
    </source>
</evidence>
<evidence type="ECO:0000256" key="1">
    <source>
        <dbReference type="SAM" id="Phobius"/>
    </source>
</evidence>
<reference evidence="4 5" key="1">
    <citation type="submission" date="2017-09" db="EMBL/GenBank/DDBJ databases">
        <title>Bacterial strain isolated from the female urinary microbiota.</title>
        <authorList>
            <person name="Thomas-White K."/>
            <person name="Kumar N."/>
            <person name="Forster S."/>
            <person name="Putonti C."/>
            <person name="Lawley T."/>
            <person name="Wolfe A.J."/>
        </authorList>
    </citation>
    <scope>NUCLEOTIDE SEQUENCE [LARGE SCALE GENOMIC DNA]</scope>
    <source>
        <strain evidence="4 5">UMB0536</strain>
    </source>
</reference>
<accession>A0A2N6QRV1</accession>
<evidence type="ECO:0000313" key="5">
    <source>
        <dbReference type="Proteomes" id="UP000235564"/>
    </source>
</evidence>
<proteinExistence type="predicted"/>
<dbReference type="Gene3D" id="2.60.120.1440">
    <property type="match status" value="1"/>
</dbReference>
<dbReference type="FunFam" id="2.60.120.1440:FF:000001">
    <property type="entry name" value="Putative anti-sigma factor"/>
    <property type="match status" value="1"/>
</dbReference>
<dbReference type="PIRSF" id="PIRSF018266">
    <property type="entry name" value="FecR"/>
    <property type="match status" value="1"/>
</dbReference>
<keyword evidence="1" id="KW-0812">Transmembrane</keyword>
<feature type="transmembrane region" description="Helical" evidence="1">
    <location>
        <begin position="65"/>
        <end position="86"/>
    </location>
</feature>
<name>A0A2N6QRV1_9BACT</name>
<protein>
    <recommendedName>
        <fullName evidence="6">Anti-sigma factor</fullName>
    </recommendedName>
</protein>
<dbReference type="Pfam" id="PF04773">
    <property type="entry name" value="FecR"/>
    <property type="match status" value="1"/>
</dbReference>
<keyword evidence="1" id="KW-1133">Transmembrane helix</keyword>
<evidence type="ECO:0008006" key="6">
    <source>
        <dbReference type="Google" id="ProtNLM"/>
    </source>
</evidence>
<dbReference type="PANTHER" id="PTHR30273">
    <property type="entry name" value="PERIPLASMIC SIGNAL SENSOR AND SIGMA FACTOR ACTIVATOR FECR-RELATED"/>
    <property type="match status" value="1"/>
</dbReference>
<sequence length="306" mass="35304">MKDTKESEKLFENIEDMLDHDIEQLTNHEEGADEELDAPEFDMEGVFNNIMRVITQKKHHSIANVLKWTSAAIIVFMLGFSSYYLMFDSNVKRHEIYASKGEKLLVVLPDGTKVFLNSDSKLSYPDRFYGRLREVGLEGEGYFQVTKDTRHPFIVRTYDMMVKVTGTKFNIKAYPENKDVVTTLDEGHVLVGKSGVEHTLRPMEPNQQAIYARRTASCSIRNVSSNNGSSDWKNNRLSFFNTPMDEVLLTLERNFNVTFIIKKNAAKKYSYTFNCSSNDIKEVIETMETITPIRIKKQDEQTYIIN</sequence>
<dbReference type="Proteomes" id="UP000235564">
    <property type="component" value="Unassembled WGS sequence"/>
</dbReference>
<dbReference type="InterPro" id="IPR006860">
    <property type="entry name" value="FecR"/>
</dbReference>
<evidence type="ECO:0000313" key="4">
    <source>
        <dbReference type="EMBL" id="PMC24634.1"/>
    </source>
</evidence>
<dbReference type="Gene3D" id="3.55.50.30">
    <property type="match status" value="1"/>
</dbReference>
<dbReference type="GO" id="GO:0016989">
    <property type="term" value="F:sigma factor antagonist activity"/>
    <property type="evidence" value="ECO:0007669"/>
    <property type="project" value="TreeGrafter"/>
</dbReference>
<evidence type="ECO:0000259" key="3">
    <source>
        <dbReference type="Pfam" id="PF16344"/>
    </source>
</evidence>
<dbReference type="InterPro" id="IPR012373">
    <property type="entry name" value="Ferrdict_sens_TM"/>
</dbReference>